<name>A0ABD0LUG8_9CAEN</name>
<keyword evidence="2" id="KW-1185">Reference proteome</keyword>
<dbReference type="EMBL" id="JACVVK020000023">
    <property type="protein sequence ID" value="KAK7502896.1"/>
    <property type="molecule type" value="Genomic_DNA"/>
</dbReference>
<reference evidence="1 2" key="1">
    <citation type="journal article" date="2023" name="Sci. Data">
        <title>Genome assembly of the Korean intertidal mud-creeper Batillaria attramentaria.</title>
        <authorList>
            <person name="Patra A.K."/>
            <person name="Ho P.T."/>
            <person name="Jun S."/>
            <person name="Lee S.J."/>
            <person name="Kim Y."/>
            <person name="Won Y.J."/>
        </authorList>
    </citation>
    <scope>NUCLEOTIDE SEQUENCE [LARGE SCALE GENOMIC DNA]</scope>
    <source>
        <strain evidence="1">Wonlab-2016</strain>
    </source>
</reference>
<organism evidence="1 2">
    <name type="scientific">Batillaria attramentaria</name>
    <dbReference type="NCBI Taxonomy" id="370345"/>
    <lineage>
        <taxon>Eukaryota</taxon>
        <taxon>Metazoa</taxon>
        <taxon>Spiralia</taxon>
        <taxon>Lophotrochozoa</taxon>
        <taxon>Mollusca</taxon>
        <taxon>Gastropoda</taxon>
        <taxon>Caenogastropoda</taxon>
        <taxon>Sorbeoconcha</taxon>
        <taxon>Cerithioidea</taxon>
        <taxon>Batillariidae</taxon>
        <taxon>Batillaria</taxon>
    </lineage>
</organism>
<protein>
    <submittedName>
        <fullName evidence="1">Uncharacterized protein</fullName>
    </submittedName>
</protein>
<accession>A0ABD0LUG8</accession>
<evidence type="ECO:0000313" key="1">
    <source>
        <dbReference type="EMBL" id="KAK7502896.1"/>
    </source>
</evidence>
<dbReference type="PANTHER" id="PTHR31751:SF44">
    <property type="entry name" value="SI:CH211-211K8.4-RELATED"/>
    <property type="match status" value="1"/>
</dbReference>
<comment type="caution">
    <text evidence="1">The sequence shown here is derived from an EMBL/GenBank/DDBJ whole genome shotgun (WGS) entry which is preliminary data.</text>
</comment>
<proteinExistence type="predicted"/>
<dbReference type="PANTHER" id="PTHR31751">
    <property type="entry name" value="SI:CH211-108C17.2-RELATED-RELATED"/>
    <property type="match status" value="1"/>
</dbReference>
<gene>
    <name evidence="1" type="ORF">BaRGS_00005845</name>
</gene>
<sequence length="266" mass="30573">MHRYDVWHVVKGLKKKMLRLSNEKECGLLSSWIRSICNHLYWVAVSTPDGDGDLMESKWLSLTNHIHDVHEHPSHLFPQCQHPHLPEGGRQKKWLTPGTKLSVKLGEVLESRQMLKDVRKLSTGPQTSAIEAYHSVVNHFAPKMIGFHHHGMLCRAQLAALHFNENHEREQATTRDGTARFNLSYRKSKKGFTLQEVKVGCTYEYVAELLDNVLDMASRFSISEVKAYLKAKEEHQAPPPLCSDFENVRPEKAQAIEQYKARFKLV</sequence>
<dbReference type="AlphaFoldDB" id="A0ABD0LUG8"/>
<evidence type="ECO:0000313" key="2">
    <source>
        <dbReference type="Proteomes" id="UP001519460"/>
    </source>
</evidence>
<dbReference type="Proteomes" id="UP001519460">
    <property type="component" value="Unassembled WGS sequence"/>
</dbReference>